<keyword evidence="2" id="KW-1185">Reference proteome</keyword>
<accession>A0A3R7D491</accession>
<name>A0A3R7D491_CLOSI</name>
<protein>
    <submittedName>
        <fullName evidence="1">Uncharacterized protein</fullName>
    </submittedName>
</protein>
<reference evidence="1 2" key="2">
    <citation type="journal article" date="2021" name="Genomics">
        <title>High-quality reference genome for Clonorchis sinensis.</title>
        <authorList>
            <person name="Young N.D."/>
            <person name="Stroehlein A.J."/>
            <person name="Kinkar L."/>
            <person name="Wang T."/>
            <person name="Sohn W.M."/>
            <person name="Chang B.C.H."/>
            <person name="Kaur P."/>
            <person name="Weisz D."/>
            <person name="Dudchenko O."/>
            <person name="Aiden E.L."/>
            <person name="Korhonen P.K."/>
            <person name="Gasser R.B."/>
        </authorList>
    </citation>
    <scope>NUCLEOTIDE SEQUENCE [LARGE SCALE GENOMIC DNA]</scope>
    <source>
        <strain evidence="1">Cs-k2</strain>
    </source>
</reference>
<dbReference type="InterPro" id="IPR008139">
    <property type="entry name" value="SaposinB_dom"/>
</dbReference>
<dbReference type="AlphaFoldDB" id="A0A3R7D491"/>
<dbReference type="OrthoDB" id="10280811at2759"/>
<evidence type="ECO:0000313" key="1">
    <source>
        <dbReference type="EMBL" id="KAG5451700.1"/>
    </source>
</evidence>
<dbReference type="InParanoid" id="A0A3R7D491"/>
<gene>
    <name evidence="1" type="ORF">CSKR_102869</name>
</gene>
<dbReference type="SUPFAM" id="SSF47862">
    <property type="entry name" value="Saposin"/>
    <property type="match status" value="1"/>
</dbReference>
<dbReference type="Proteomes" id="UP000286415">
    <property type="component" value="Unassembled WGS sequence"/>
</dbReference>
<reference evidence="1 2" key="1">
    <citation type="journal article" date="2018" name="Biotechnol. Adv.">
        <title>Improved genomic resources and new bioinformatic workflow for the carcinogenic parasite Clonorchis sinensis: Biotechnological implications.</title>
        <authorList>
            <person name="Wang D."/>
            <person name="Korhonen P.K."/>
            <person name="Gasser R.B."/>
            <person name="Young N.D."/>
        </authorList>
    </citation>
    <scope>NUCLEOTIDE SEQUENCE [LARGE SCALE GENOMIC DNA]</scope>
    <source>
        <strain evidence="1">Cs-k2</strain>
    </source>
</reference>
<dbReference type="PROSITE" id="PS50015">
    <property type="entry name" value="SAP_B"/>
    <property type="match status" value="1"/>
</dbReference>
<evidence type="ECO:0000313" key="2">
    <source>
        <dbReference type="Proteomes" id="UP000286415"/>
    </source>
</evidence>
<comment type="caution">
    <text evidence="1">The sequence shown here is derived from an EMBL/GenBank/DDBJ whole genome shotgun (WGS) entry which is preliminary data.</text>
</comment>
<dbReference type="EMBL" id="NIRI02000042">
    <property type="protein sequence ID" value="KAG5451700.1"/>
    <property type="molecule type" value="Genomic_DNA"/>
</dbReference>
<dbReference type="InterPro" id="IPR011001">
    <property type="entry name" value="Saposin-like"/>
</dbReference>
<proteinExistence type="predicted"/>
<sequence length="157" mass="17481">MLSTTSKLSRIFAILILTDLPNAIVCVPVAQEIPWTRLLSAGSTKNSRSLECTVCIWVVELLQEAALSQKADAINRELTNYICSLQTTDPEELFTCEVIIYNFIKILTTEFHRLGSGEVCQQLTLCLTPNATSTWREAYSVIHHLNTSRIAGLKPPT</sequence>
<organism evidence="1 2">
    <name type="scientific">Clonorchis sinensis</name>
    <name type="common">Chinese liver fluke</name>
    <dbReference type="NCBI Taxonomy" id="79923"/>
    <lineage>
        <taxon>Eukaryota</taxon>
        <taxon>Metazoa</taxon>
        <taxon>Spiralia</taxon>
        <taxon>Lophotrochozoa</taxon>
        <taxon>Platyhelminthes</taxon>
        <taxon>Trematoda</taxon>
        <taxon>Digenea</taxon>
        <taxon>Opisthorchiida</taxon>
        <taxon>Opisthorchiata</taxon>
        <taxon>Opisthorchiidae</taxon>
        <taxon>Clonorchis</taxon>
    </lineage>
</organism>